<comment type="similarity">
    <text evidence="6">Belongs to the CFAP144 family.</text>
</comment>
<dbReference type="InterPro" id="IPR029214">
    <property type="entry name" value="CFAP144"/>
</dbReference>
<comment type="caution">
    <text evidence="7">The sequence shown here is derived from an EMBL/GenBank/DDBJ whole genome shotgun (WGS) entry which is preliminary data.</text>
</comment>
<reference evidence="7" key="1">
    <citation type="submission" date="2021-02" db="EMBL/GenBank/DDBJ databases">
        <authorList>
            <person name="Nowell W R."/>
        </authorList>
    </citation>
    <scope>NUCLEOTIDE SEQUENCE</scope>
</reference>
<proteinExistence type="inferred from homology"/>
<dbReference type="GO" id="GO:0097546">
    <property type="term" value="C:ciliary base"/>
    <property type="evidence" value="ECO:0007669"/>
    <property type="project" value="TreeGrafter"/>
</dbReference>
<evidence type="ECO:0000313" key="8">
    <source>
        <dbReference type="Proteomes" id="UP000663852"/>
    </source>
</evidence>
<dbReference type="Pfam" id="PF14886">
    <property type="entry name" value="FAM183"/>
    <property type="match status" value="1"/>
</dbReference>
<evidence type="ECO:0000256" key="3">
    <source>
        <dbReference type="ARBA" id="ARBA00022490"/>
    </source>
</evidence>
<organism evidence="7 8">
    <name type="scientific">Adineta ricciae</name>
    <name type="common">Rotifer</name>
    <dbReference type="NCBI Taxonomy" id="249248"/>
    <lineage>
        <taxon>Eukaryota</taxon>
        <taxon>Metazoa</taxon>
        <taxon>Spiralia</taxon>
        <taxon>Gnathifera</taxon>
        <taxon>Rotifera</taxon>
        <taxon>Eurotatoria</taxon>
        <taxon>Bdelloidea</taxon>
        <taxon>Adinetida</taxon>
        <taxon>Adinetidae</taxon>
        <taxon>Adineta</taxon>
    </lineage>
</organism>
<dbReference type="AlphaFoldDB" id="A0A814ABH3"/>
<name>A0A814ABH3_ADIRI</name>
<keyword evidence="4" id="KW-0206">Cytoskeleton</keyword>
<comment type="subcellular location">
    <subcellularLocation>
        <location evidence="1">Cell projection</location>
        <location evidence="1">Cilium</location>
    </subcellularLocation>
    <subcellularLocation>
        <location evidence="2">Cytoplasm</location>
        <location evidence="2">Cytoskeleton</location>
    </subcellularLocation>
</comment>
<dbReference type="OrthoDB" id="446290at2759"/>
<gene>
    <name evidence="7" type="ORF">EDS130_LOCUS10241</name>
</gene>
<accession>A0A814ABH3</accession>
<sequence length="217" mass="24901">MSRASVPRCIIIKTGLFVVMNYSVLLQNKIKSACVSLYRFNYFNQRLSHGNKHVVGKTISVVDHNGRAEGGTKDAKKGREPKNQVHQEAILVETIRKEMANQKLFTNYSVNPFKKSEALTPKPNVYPDEGAGEDSSFIDIIHRANLEPEKKYREPQTTSQEIGWFHEPLLKSNRADPRLNFPMIRSEISAYAEEYFKFKPKKYDKSLRQPGEEPKAK</sequence>
<protein>
    <submittedName>
        <fullName evidence="7">Uncharacterized protein</fullName>
    </submittedName>
</protein>
<evidence type="ECO:0000313" key="7">
    <source>
        <dbReference type="EMBL" id="CAF0910336.1"/>
    </source>
</evidence>
<evidence type="ECO:0000256" key="1">
    <source>
        <dbReference type="ARBA" id="ARBA00004138"/>
    </source>
</evidence>
<evidence type="ECO:0000256" key="5">
    <source>
        <dbReference type="ARBA" id="ARBA00023273"/>
    </source>
</evidence>
<keyword evidence="3" id="KW-0963">Cytoplasm</keyword>
<dbReference type="PANTHER" id="PTHR33865">
    <property type="entry name" value="PROTEIN FAM183B"/>
    <property type="match status" value="1"/>
</dbReference>
<evidence type="ECO:0000256" key="2">
    <source>
        <dbReference type="ARBA" id="ARBA00004245"/>
    </source>
</evidence>
<dbReference type="Proteomes" id="UP000663852">
    <property type="component" value="Unassembled WGS sequence"/>
</dbReference>
<dbReference type="EMBL" id="CAJNOJ010000035">
    <property type="protein sequence ID" value="CAF0910336.1"/>
    <property type="molecule type" value="Genomic_DNA"/>
</dbReference>
<dbReference type="GO" id="GO:0005856">
    <property type="term" value="C:cytoskeleton"/>
    <property type="evidence" value="ECO:0007669"/>
    <property type="project" value="UniProtKB-SubCell"/>
</dbReference>
<evidence type="ECO:0000256" key="6">
    <source>
        <dbReference type="ARBA" id="ARBA00034777"/>
    </source>
</evidence>
<dbReference type="PANTHER" id="PTHR33865:SF3">
    <property type="entry name" value="PROTEIN FAM183B"/>
    <property type="match status" value="1"/>
</dbReference>
<evidence type="ECO:0000256" key="4">
    <source>
        <dbReference type="ARBA" id="ARBA00023212"/>
    </source>
</evidence>
<keyword evidence="5" id="KW-0966">Cell projection</keyword>